<evidence type="ECO:0000313" key="2">
    <source>
        <dbReference type="Proteomes" id="UP000253647"/>
    </source>
</evidence>
<organism evidence="1 2">
    <name type="scientific">Marinobacter nauticus</name>
    <name type="common">Marinobacter hydrocarbonoclasticus</name>
    <name type="synonym">Marinobacter aquaeolei</name>
    <dbReference type="NCBI Taxonomy" id="2743"/>
    <lineage>
        <taxon>Bacteria</taxon>
        <taxon>Pseudomonadati</taxon>
        <taxon>Pseudomonadota</taxon>
        <taxon>Gammaproteobacteria</taxon>
        <taxon>Pseudomonadales</taxon>
        <taxon>Marinobacteraceae</taxon>
        <taxon>Marinobacter</taxon>
    </lineage>
</organism>
<protein>
    <submittedName>
        <fullName evidence="1">Uncharacterized protein YmfQ (DUF2313 family)</fullName>
    </submittedName>
</protein>
<dbReference type="AlphaFoldDB" id="A0A368X9D0"/>
<evidence type="ECO:0000313" key="1">
    <source>
        <dbReference type="EMBL" id="RCW62644.1"/>
    </source>
</evidence>
<dbReference type="Pfam" id="PF10076">
    <property type="entry name" value="Phage_Mu_Gp48"/>
    <property type="match status" value="1"/>
</dbReference>
<dbReference type="Proteomes" id="UP000253647">
    <property type="component" value="Unassembled WGS sequence"/>
</dbReference>
<reference evidence="1 2" key="1">
    <citation type="submission" date="2018-07" db="EMBL/GenBank/DDBJ databases">
        <title>Freshwater and sediment microbial communities from various areas in North America, analyzing microbe dynamics in response to fracking.</title>
        <authorList>
            <person name="Lamendella R."/>
        </authorList>
    </citation>
    <scope>NUCLEOTIDE SEQUENCE [LARGE SCALE GENOMIC DNA]</scope>
    <source>
        <strain evidence="1 2">105B</strain>
    </source>
</reference>
<dbReference type="RefSeq" id="WP_114435524.1">
    <property type="nucleotide sequence ID" value="NZ_QPJI01000023.1"/>
</dbReference>
<comment type="caution">
    <text evidence="1">The sequence shown here is derived from an EMBL/GenBank/DDBJ whole genome shotgun (WGS) entry which is preliminary data.</text>
</comment>
<proteinExistence type="predicted"/>
<sequence length="197" mass="21837">MDRLTADQYRNQLTALVPPGQALTDQSDSSWQQLLQALAEEYARLDGRLHDLVKEGNPESTNELLTDWERLLDLPGPCDTLPETIQERRLAAHGKLIRVGGASPAYFIELAESLGYQVTITEYRPFRAGFSAAGDSLTNEEWLHHWMVNAAATAVVEFSAGQSAAGEPVRNWGEDQLECPVEQLKPAHTVVNFSYGE</sequence>
<accession>A0A368X9D0</accession>
<dbReference type="EMBL" id="QPJI01000023">
    <property type="protein sequence ID" value="RCW62644.1"/>
    <property type="molecule type" value="Genomic_DNA"/>
</dbReference>
<gene>
    <name evidence="1" type="ORF">DET61_12346</name>
</gene>
<name>A0A368X9D0_MARNT</name>
<dbReference type="InterPro" id="IPR018755">
    <property type="entry name" value="Phage_Mu_Gp48"/>
</dbReference>